<proteinExistence type="predicted"/>
<dbReference type="KEGG" id="mmk:MU9_2929"/>
<accession>M1SC34</accession>
<dbReference type="GO" id="GO:0016020">
    <property type="term" value="C:membrane"/>
    <property type="evidence" value="ECO:0007669"/>
    <property type="project" value="InterPro"/>
</dbReference>
<organism evidence="1 2">
    <name type="scientific">Morganella morganii subsp. morganii KT</name>
    <dbReference type="NCBI Taxonomy" id="1124991"/>
    <lineage>
        <taxon>Bacteria</taxon>
        <taxon>Pseudomonadati</taxon>
        <taxon>Pseudomonadota</taxon>
        <taxon>Gammaproteobacteria</taxon>
        <taxon>Enterobacterales</taxon>
        <taxon>Morganellaceae</taxon>
        <taxon>Morganella</taxon>
    </lineage>
</organism>
<dbReference type="InterPro" id="IPR002825">
    <property type="entry name" value="Pept_S49_ser-pept_pro"/>
</dbReference>
<dbReference type="PANTHER" id="PTHR35984">
    <property type="entry name" value="PERIPLASMIC SERINE PROTEASE"/>
    <property type="match status" value="1"/>
</dbReference>
<evidence type="ECO:0000313" key="2">
    <source>
        <dbReference type="Proteomes" id="UP000011834"/>
    </source>
</evidence>
<dbReference type="RefSeq" id="WP_015422888.1">
    <property type="nucleotide sequence ID" value="NC_020418.1"/>
</dbReference>
<dbReference type="PANTHER" id="PTHR35984:SF1">
    <property type="entry name" value="PERIPLASMIC SERINE PROTEASE"/>
    <property type="match status" value="1"/>
</dbReference>
<dbReference type="Gene3D" id="3.90.226.10">
    <property type="entry name" value="2-enoyl-CoA Hydratase, Chain A, domain 1"/>
    <property type="match status" value="1"/>
</dbReference>
<protein>
    <recommendedName>
        <fullName evidence="3">Serine dehydrogenasease</fullName>
    </recommendedName>
</protein>
<dbReference type="InterPro" id="IPR029045">
    <property type="entry name" value="ClpP/crotonase-like_dom_sf"/>
</dbReference>
<dbReference type="SUPFAM" id="SSF52096">
    <property type="entry name" value="ClpP/crotonase"/>
    <property type="match status" value="1"/>
</dbReference>
<dbReference type="Proteomes" id="UP000011834">
    <property type="component" value="Chromosome"/>
</dbReference>
<sequence>MQNLDNALQGFITYNIDEFKKKHFPDADMVSYYGGINFWSKHSFQPVVSFLGKEARKRRVKKLVILLQTTGGSVESVEKLVEITRYFYDEVYFIIPDFAMSAGTIWCMSGDKIYMDYASSLGPIDPQVANPENQWVPALGYLDKVEEIIKKSEQGMVTQAELMMLNRLDLAELRRYEEARELSKELLKKWLVDYKFKEWNHKESSGEAVSYQDKVDRAEEIAILLSDNKRWHSHGRSIGIKTIIDTLRLKVEDYSDDEDFSSGIINIHNLLLQFAMKSNQEIVVIGSTPFFDDEAQQLETEDEQGY</sequence>
<keyword evidence="2" id="KW-1185">Reference proteome</keyword>
<gene>
    <name evidence="1" type="ORF">MU9_2929</name>
</gene>
<reference evidence="1 2" key="1">
    <citation type="journal article" date="2012" name="BMC Genomics">
        <title>Whole-genome sequencing and identification of Morganella morganii KT pathogenicity-related genes.</title>
        <authorList>
            <person name="Chen Y.T."/>
            <person name="Peng H.L."/>
            <person name="Shia W.C."/>
            <person name="Hsu F.R."/>
            <person name="Ken C.F."/>
            <person name="Tsao Y.M."/>
            <person name="Chen C.H."/>
            <person name="Liu C.E."/>
            <person name="Hsieh M.F."/>
            <person name="Chen H.C."/>
            <person name="Tang C.Y."/>
            <person name="Ku T.H."/>
        </authorList>
    </citation>
    <scope>NUCLEOTIDE SEQUENCE [LARGE SCALE GENOMIC DNA]</scope>
    <source>
        <strain evidence="1 2">KT</strain>
    </source>
</reference>
<dbReference type="HOGENOM" id="CLU_079039_0_0_6"/>
<dbReference type="EMBL" id="CP004345">
    <property type="protein sequence ID" value="AGG31974.1"/>
    <property type="molecule type" value="Genomic_DNA"/>
</dbReference>
<evidence type="ECO:0008006" key="3">
    <source>
        <dbReference type="Google" id="ProtNLM"/>
    </source>
</evidence>
<evidence type="ECO:0000313" key="1">
    <source>
        <dbReference type="EMBL" id="AGG31974.1"/>
    </source>
</evidence>
<dbReference type="Pfam" id="PF01972">
    <property type="entry name" value="SDH_protease"/>
    <property type="match status" value="1"/>
</dbReference>
<dbReference type="eggNOG" id="COG0616">
    <property type="taxonomic scope" value="Bacteria"/>
</dbReference>
<name>M1SC34_MORMO</name>
<dbReference type="AlphaFoldDB" id="M1SC34"/>